<dbReference type="OrthoDB" id="536211at2759"/>
<protein>
    <submittedName>
        <fullName evidence="11">Zincin</fullName>
    </submittedName>
</protein>
<evidence type="ECO:0000256" key="3">
    <source>
        <dbReference type="ARBA" id="ARBA00022723"/>
    </source>
</evidence>
<keyword evidence="12" id="KW-1185">Reference proteome</keyword>
<dbReference type="EMBL" id="ML210151">
    <property type="protein sequence ID" value="TFK29204.1"/>
    <property type="molecule type" value="Genomic_DNA"/>
</dbReference>
<keyword evidence="5" id="KW-0378">Hydrolase</keyword>
<dbReference type="GO" id="GO:0008237">
    <property type="term" value="F:metallopeptidase activity"/>
    <property type="evidence" value="ECO:0007669"/>
    <property type="project" value="UniProtKB-KW"/>
</dbReference>
<keyword evidence="7" id="KW-0482">Metalloprotease</keyword>
<reference evidence="11 12" key="1">
    <citation type="journal article" date="2019" name="Nat. Ecol. Evol.">
        <title>Megaphylogeny resolves global patterns of mushroom evolution.</title>
        <authorList>
            <person name="Varga T."/>
            <person name="Krizsan K."/>
            <person name="Foldi C."/>
            <person name="Dima B."/>
            <person name="Sanchez-Garcia M."/>
            <person name="Sanchez-Ramirez S."/>
            <person name="Szollosi G.J."/>
            <person name="Szarkandi J.G."/>
            <person name="Papp V."/>
            <person name="Albert L."/>
            <person name="Andreopoulos W."/>
            <person name="Angelini C."/>
            <person name="Antonin V."/>
            <person name="Barry K.W."/>
            <person name="Bougher N.L."/>
            <person name="Buchanan P."/>
            <person name="Buyck B."/>
            <person name="Bense V."/>
            <person name="Catcheside P."/>
            <person name="Chovatia M."/>
            <person name="Cooper J."/>
            <person name="Damon W."/>
            <person name="Desjardin D."/>
            <person name="Finy P."/>
            <person name="Geml J."/>
            <person name="Haridas S."/>
            <person name="Hughes K."/>
            <person name="Justo A."/>
            <person name="Karasinski D."/>
            <person name="Kautmanova I."/>
            <person name="Kiss B."/>
            <person name="Kocsube S."/>
            <person name="Kotiranta H."/>
            <person name="LaButti K.M."/>
            <person name="Lechner B.E."/>
            <person name="Liimatainen K."/>
            <person name="Lipzen A."/>
            <person name="Lukacs Z."/>
            <person name="Mihaltcheva S."/>
            <person name="Morgado L.N."/>
            <person name="Niskanen T."/>
            <person name="Noordeloos M.E."/>
            <person name="Ohm R.A."/>
            <person name="Ortiz-Santana B."/>
            <person name="Ovrebo C."/>
            <person name="Racz N."/>
            <person name="Riley R."/>
            <person name="Savchenko A."/>
            <person name="Shiryaev A."/>
            <person name="Soop K."/>
            <person name="Spirin V."/>
            <person name="Szebenyi C."/>
            <person name="Tomsovsky M."/>
            <person name="Tulloss R.E."/>
            <person name="Uehling J."/>
            <person name="Grigoriev I.V."/>
            <person name="Vagvolgyi C."/>
            <person name="Papp T."/>
            <person name="Martin F.M."/>
            <person name="Miettinen O."/>
            <person name="Hibbett D.S."/>
            <person name="Nagy L.G."/>
        </authorList>
    </citation>
    <scope>NUCLEOTIDE SEQUENCE [LARGE SCALE GENOMIC DNA]</scope>
    <source>
        <strain evidence="11 12">CBS 121175</strain>
    </source>
</reference>
<dbReference type="Proteomes" id="UP000307440">
    <property type="component" value="Unassembled WGS sequence"/>
</dbReference>
<evidence type="ECO:0000256" key="5">
    <source>
        <dbReference type="ARBA" id="ARBA00022801"/>
    </source>
</evidence>
<proteinExistence type="inferred from homology"/>
<dbReference type="PANTHER" id="PTHR47466:SF1">
    <property type="entry name" value="METALLOPROTEASE MEP1 (AFU_ORTHOLOGUE AFUA_1G07730)-RELATED"/>
    <property type="match status" value="1"/>
</dbReference>
<feature type="signal peptide" evidence="9">
    <location>
        <begin position="1"/>
        <end position="20"/>
    </location>
</feature>
<dbReference type="GO" id="GO:0046872">
    <property type="term" value="F:metal ion binding"/>
    <property type="evidence" value="ECO:0007669"/>
    <property type="project" value="UniProtKB-KW"/>
</dbReference>
<dbReference type="InterPro" id="IPR008754">
    <property type="entry name" value="Peptidase_M43"/>
</dbReference>
<evidence type="ECO:0000313" key="11">
    <source>
        <dbReference type="EMBL" id="TFK29204.1"/>
    </source>
</evidence>
<feature type="chain" id="PRO_5022815526" evidence="9">
    <location>
        <begin position="21"/>
        <end position="372"/>
    </location>
</feature>
<comment type="similarity">
    <text evidence="1">Belongs to the peptidase M43B family.</text>
</comment>
<dbReference type="CDD" id="cd04275">
    <property type="entry name" value="ZnMc_pappalysin_like"/>
    <property type="match status" value="1"/>
</dbReference>
<accession>A0A5C3L846</accession>
<sequence length="372" mass="39540">MLFNFVAIALLQGSSLFAFANPLAEVPHRPRGCGSIIDEAKKNVAELDFKAHRRIATAVNGLLAAGPTTLNVHFHVILKDGSVRGGNVTDSAIQEQMNVLNIAFLTTGIQFNLQSVNRLQNSRWFSGAGPTVSAIQDEMKTELRQGGAADLNVYTVGFESGPDQGLLGYATFPSDFESFPEDDGVVLLHSTLPGGSTPDYNLGQTLTHEVGHWVGLYHTFQGGCRGAGDEVSDTPAEASPAEGCPVGRDSCSGGGLDPIHNFMDYSFDSCMNNFTPGQVTRLRDQIATYRNVPGGVIPPLSSLIPELPSIVIPEPQVPSSVLEEPTPVSSAPVEVIPSAPIPEASAPGAVYEAPAGPRPTARSFVDFFRRKI</sequence>
<evidence type="ECO:0000256" key="4">
    <source>
        <dbReference type="ARBA" id="ARBA00022729"/>
    </source>
</evidence>
<gene>
    <name evidence="11" type="ORF">FA15DRAFT_582918</name>
</gene>
<evidence type="ECO:0000259" key="10">
    <source>
        <dbReference type="Pfam" id="PF05572"/>
    </source>
</evidence>
<keyword evidence="8" id="KW-1015">Disulfide bond</keyword>
<evidence type="ECO:0000256" key="8">
    <source>
        <dbReference type="ARBA" id="ARBA00023157"/>
    </source>
</evidence>
<evidence type="ECO:0000256" key="2">
    <source>
        <dbReference type="ARBA" id="ARBA00022670"/>
    </source>
</evidence>
<keyword evidence="6" id="KW-0862">Zinc</keyword>
<dbReference type="PANTHER" id="PTHR47466">
    <property type="match status" value="1"/>
</dbReference>
<keyword evidence="4 9" id="KW-0732">Signal</keyword>
<dbReference type="Pfam" id="PF05572">
    <property type="entry name" value="Peptidase_M43"/>
    <property type="match status" value="1"/>
</dbReference>
<feature type="domain" description="Peptidase M43 pregnancy-associated plasma-A" evidence="10">
    <location>
        <begin position="199"/>
        <end position="286"/>
    </location>
</feature>
<evidence type="ECO:0000313" key="12">
    <source>
        <dbReference type="Proteomes" id="UP000307440"/>
    </source>
</evidence>
<name>A0A5C3L846_COPMA</name>
<dbReference type="GO" id="GO:0006508">
    <property type="term" value="P:proteolysis"/>
    <property type="evidence" value="ECO:0007669"/>
    <property type="project" value="UniProtKB-KW"/>
</dbReference>
<dbReference type="Gene3D" id="3.40.390.10">
    <property type="entry name" value="Collagenase (Catalytic Domain)"/>
    <property type="match status" value="1"/>
</dbReference>
<keyword evidence="2" id="KW-0645">Protease</keyword>
<evidence type="ECO:0000256" key="7">
    <source>
        <dbReference type="ARBA" id="ARBA00023049"/>
    </source>
</evidence>
<dbReference type="SUPFAM" id="SSF55486">
    <property type="entry name" value="Metalloproteases ('zincins'), catalytic domain"/>
    <property type="match status" value="1"/>
</dbReference>
<evidence type="ECO:0000256" key="6">
    <source>
        <dbReference type="ARBA" id="ARBA00022833"/>
    </source>
</evidence>
<keyword evidence="3" id="KW-0479">Metal-binding</keyword>
<dbReference type="InterPro" id="IPR024079">
    <property type="entry name" value="MetalloPept_cat_dom_sf"/>
</dbReference>
<organism evidence="11 12">
    <name type="scientific">Coprinopsis marcescibilis</name>
    <name type="common">Agaric fungus</name>
    <name type="synonym">Psathyrella marcescibilis</name>
    <dbReference type="NCBI Taxonomy" id="230819"/>
    <lineage>
        <taxon>Eukaryota</taxon>
        <taxon>Fungi</taxon>
        <taxon>Dikarya</taxon>
        <taxon>Basidiomycota</taxon>
        <taxon>Agaricomycotina</taxon>
        <taxon>Agaricomycetes</taxon>
        <taxon>Agaricomycetidae</taxon>
        <taxon>Agaricales</taxon>
        <taxon>Agaricineae</taxon>
        <taxon>Psathyrellaceae</taxon>
        <taxon>Coprinopsis</taxon>
    </lineage>
</organism>
<evidence type="ECO:0000256" key="1">
    <source>
        <dbReference type="ARBA" id="ARBA00008721"/>
    </source>
</evidence>
<evidence type="ECO:0000256" key="9">
    <source>
        <dbReference type="SAM" id="SignalP"/>
    </source>
</evidence>
<dbReference type="AlphaFoldDB" id="A0A5C3L846"/>